<evidence type="ECO:0000256" key="2">
    <source>
        <dbReference type="ARBA" id="ARBA00008017"/>
    </source>
</evidence>
<organism evidence="11 12">
    <name type="scientific">Pontiella agarivorans</name>
    <dbReference type="NCBI Taxonomy" id="3038953"/>
    <lineage>
        <taxon>Bacteria</taxon>
        <taxon>Pseudomonadati</taxon>
        <taxon>Kiritimatiellota</taxon>
        <taxon>Kiritimatiellia</taxon>
        <taxon>Kiritimatiellales</taxon>
        <taxon>Pontiellaceae</taxon>
        <taxon>Pontiella</taxon>
    </lineage>
</organism>
<feature type="domain" description="Mechanosensitive ion channel MscS C-terminal" evidence="9">
    <location>
        <begin position="186"/>
        <end position="268"/>
    </location>
</feature>
<keyword evidence="3" id="KW-1003">Cell membrane</keyword>
<gene>
    <name evidence="11" type="ORF">P9H32_12470</name>
</gene>
<dbReference type="SUPFAM" id="SSF82689">
    <property type="entry name" value="Mechanosensitive channel protein MscS (YggB), C-terminal domain"/>
    <property type="match status" value="1"/>
</dbReference>
<dbReference type="InterPro" id="IPR008910">
    <property type="entry name" value="MSC_TM_helix"/>
</dbReference>
<evidence type="ECO:0000259" key="8">
    <source>
        <dbReference type="Pfam" id="PF00924"/>
    </source>
</evidence>
<comment type="subcellular location">
    <subcellularLocation>
        <location evidence="1">Cell membrane</location>
        <topology evidence="1">Multi-pass membrane protein</topology>
    </subcellularLocation>
</comment>
<dbReference type="Pfam" id="PF05552">
    <property type="entry name" value="MS_channel_1st_1"/>
    <property type="match status" value="1"/>
</dbReference>
<dbReference type="PANTHER" id="PTHR30221">
    <property type="entry name" value="SMALL-CONDUCTANCE MECHANOSENSITIVE CHANNEL"/>
    <property type="match status" value="1"/>
</dbReference>
<reference evidence="11 12" key="1">
    <citation type="journal article" date="2024" name="Appl. Environ. Microbiol.">
        <title>Pontiella agarivorans sp. nov., a novel marine anaerobic bacterium capable of degrading macroalgal polysaccharides and fixing nitrogen.</title>
        <authorList>
            <person name="Liu N."/>
            <person name="Kivenson V."/>
            <person name="Peng X."/>
            <person name="Cui Z."/>
            <person name="Lankiewicz T.S."/>
            <person name="Gosselin K.M."/>
            <person name="English C.J."/>
            <person name="Blair E.M."/>
            <person name="O'Malley M.A."/>
            <person name="Valentine D.L."/>
        </authorList>
    </citation>
    <scope>NUCLEOTIDE SEQUENCE [LARGE SCALE GENOMIC DNA]</scope>
    <source>
        <strain evidence="11 12">NLcol2</strain>
    </source>
</reference>
<evidence type="ECO:0000259" key="9">
    <source>
        <dbReference type="Pfam" id="PF21082"/>
    </source>
</evidence>
<dbReference type="InterPro" id="IPR049278">
    <property type="entry name" value="MS_channel_C"/>
</dbReference>
<dbReference type="Proteomes" id="UP001290861">
    <property type="component" value="Unassembled WGS sequence"/>
</dbReference>
<dbReference type="SUPFAM" id="SSF82861">
    <property type="entry name" value="Mechanosensitive channel protein MscS (YggB), transmembrane region"/>
    <property type="match status" value="1"/>
</dbReference>
<dbReference type="Gene3D" id="1.10.287.1260">
    <property type="match status" value="1"/>
</dbReference>
<comment type="caution">
    <text evidence="11">The sequence shown here is derived from an EMBL/GenBank/DDBJ whole genome shotgun (WGS) entry which is preliminary data.</text>
</comment>
<dbReference type="InterPro" id="IPR011066">
    <property type="entry name" value="MscS_channel_C_sf"/>
</dbReference>
<keyword evidence="12" id="KW-1185">Reference proteome</keyword>
<dbReference type="InterPro" id="IPR045275">
    <property type="entry name" value="MscS_archaea/bacteria_type"/>
</dbReference>
<keyword evidence="4 7" id="KW-0812">Transmembrane</keyword>
<dbReference type="Pfam" id="PF21082">
    <property type="entry name" value="MS_channel_3rd"/>
    <property type="match status" value="1"/>
</dbReference>
<sequence>MDTNAVVAVQNDTSSLMEQVQTIGLEWGVKIITFLLVIIIGMWIAKVIKNFVVKLMQKRDVDPTLTSFLASLLHFALKAFVVIAALEKLNVKTASFIAVLGAAGLAIGLALQGSLANFAAGVLMILFKPIKLGDFVEAGGAMGGVEEIGIFTTILKSPDNKKLIVPNSAVMSGVITNFNANGTRRIEIVAGIGYDDDIDKAKKTLEDIIAADDRILKDPAPQIALSEMADSSVNFVVRPWVEAADYWGVYFDTSEAIKKKFDENGISIPYPQRDVHIYEHKDG</sequence>
<dbReference type="EMBL" id="JARVCO010000010">
    <property type="protein sequence ID" value="MDZ8119438.1"/>
    <property type="molecule type" value="Genomic_DNA"/>
</dbReference>
<keyword evidence="6 7" id="KW-0472">Membrane</keyword>
<dbReference type="InterPro" id="IPR049142">
    <property type="entry name" value="MS_channel_1st"/>
</dbReference>
<evidence type="ECO:0000259" key="10">
    <source>
        <dbReference type="Pfam" id="PF21088"/>
    </source>
</evidence>
<dbReference type="Pfam" id="PF21088">
    <property type="entry name" value="MS_channel_1st"/>
    <property type="match status" value="1"/>
</dbReference>
<evidence type="ECO:0000256" key="1">
    <source>
        <dbReference type="ARBA" id="ARBA00004651"/>
    </source>
</evidence>
<feature type="transmembrane region" description="Helical" evidence="7">
    <location>
        <begin position="98"/>
        <end position="127"/>
    </location>
</feature>
<dbReference type="RefSeq" id="WP_322609221.1">
    <property type="nucleotide sequence ID" value="NZ_JARVCO010000010.1"/>
</dbReference>
<dbReference type="InterPro" id="IPR010920">
    <property type="entry name" value="LSM_dom_sf"/>
</dbReference>
<evidence type="ECO:0000256" key="5">
    <source>
        <dbReference type="ARBA" id="ARBA00022989"/>
    </source>
</evidence>
<accession>A0ABU5MZ15</accession>
<name>A0ABU5MZ15_9BACT</name>
<dbReference type="Pfam" id="PF00924">
    <property type="entry name" value="MS_channel_2nd"/>
    <property type="match status" value="1"/>
</dbReference>
<keyword evidence="5 7" id="KW-1133">Transmembrane helix</keyword>
<dbReference type="InterPro" id="IPR011014">
    <property type="entry name" value="MscS_channel_TM-2"/>
</dbReference>
<dbReference type="Gene3D" id="2.30.30.60">
    <property type="match status" value="1"/>
</dbReference>
<proteinExistence type="inferred from homology"/>
<protein>
    <submittedName>
        <fullName evidence="11">Mechanosensitive ion channel</fullName>
    </submittedName>
</protein>
<evidence type="ECO:0000313" key="11">
    <source>
        <dbReference type="EMBL" id="MDZ8119438.1"/>
    </source>
</evidence>
<feature type="domain" description="Mechanosensitive ion channel transmembrane helices 2/3" evidence="10">
    <location>
        <begin position="79"/>
        <end position="112"/>
    </location>
</feature>
<evidence type="ECO:0000256" key="7">
    <source>
        <dbReference type="SAM" id="Phobius"/>
    </source>
</evidence>
<comment type="similarity">
    <text evidence="2">Belongs to the MscS (TC 1.A.23) family.</text>
</comment>
<dbReference type="InterPro" id="IPR023408">
    <property type="entry name" value="MscS_beta-dom_sf"/>
</dbReference>
<dbReference type="Gene3D" id="3.30.70.100">
    <property type="match status" value="1"/>
</dbReference>
<dbReference type="SUPFAM" id="SSF50182">
    <property type="entry name" value="Sm-like ribonucleoproteins"/>
    <property type="match status" value="1"/>
</dbReference>
<feature type="transmembrane region" description="Helical" evidence="7">
    <location>
        <begin position="65"/>
        <end position="86"/>
    </location>
</feature>
<feature type="domain" description="Mechanosensitive ion channel MscS" evidence="8">
    <location>
        <begin position="114"/>
        <end position="179"/>
    </location>
</feature>
<evidence type="ECO:0000256" key="4">
    <source>
        <dbReference type="ARBA" id="ARBA00022692"/>
    </source>
</evidence>
<dbReference type="InterPro" id="IPR006685">
    <property type="entry name" value="MscS_channel_2nd"/>
</dbReference>
<evidence type="ECO:0000256" key="6">
    <source>
        <dbReference type="ARBA" id="ARBA00023136"/>
    </source>
</evidence>
<evidence type="ECO:0000313" key="12">
    <source>
        <dbReference type="Proteomes" id="UP001290861"/>
    </source>
</evidence>
<dbReference type="PANTHER" id="PTHR30221:SF1">
    <property type="entry name" value="SMALL-CONDUCTANCE MECHANOSENSITIVE CHANNEL"/>
    <property type="match status" value="1"/>
</dbReference>
<evidence type="ECO:0000256" key="3">
    <source>
        <dbReference type="ARBA" id="ARBA00022475"/>
    </source>
</evidence>
<feature type="transmembrane region" description="Helical" evidence="7">
    <location>
        <begin position="27"/>
        <end position="45"/>
    </location>
</feature>